<keyword evidence="2" id="KW-0238">DNA-binding</keyword>
<dbReference type="EMBL" id="FNYD01000002">
    <property type="protein sequence ID" value="SEI72758.1"/>
    <property type="molecule type" value="Genomic_DNA"/>
</dbReference>
<dbReference type="InterPro" id="IPR036388">
    <property type="entry name" value="WH-like_DNA-bd_sf"/>
</dbReference>
<evidence type="ECO:0000256" key="1">
    <source>
        <dbReference type="ARBA" id="ARBA00023015"/>
    </source>
</evidence>
<dbReference type="NCBIfam" id="TIGR00229">
    <property type="entry name" value="sensory_box"/>
    <property type="match status" value="1"/>
</dbReference>
<dbReference type="OrthoDB" id="9782655at2"/>
<dbReference type="GO" id="GO:0006355">
    <property type="term" value="P:regulation of DNA-templated transcription"/>
    <property type="evidence" value="ECO:0007669"/>
    <property type="project" value="InterPro"/>
</dbReference>
<dbReference type="STRING" id="1227549.SAMN05444007_102215"/>
<dbReference type="GO" id="GO:0003677">
    <property type="term" value="F:DNA binding"/>
    <property type="evidence" value="ECO:0007669"/>
    <property type="project" value="UniProtKB-KW"/>
</dbReference>
<protein>
    <submittedName>
        <fullName evidence="5">Transcriptional regulator, LuxR family</fullName>
    </submittedName>
</protein>
<accession>A0A1H6SXX4</accession>
<dbReference type="PANTHER" id="PTHR44688:SF16">
    <property type="entry name" value="DNA-BINDING TRANSCRIPTIONAL ACTIVATOR DEVR_DOSR"/>
    <property type="match status" value="1"/>
</dbReference>
<dbReference type="PROSITE" id="PS00622">
    <property type="entry name" value="HTH_LUXR_1"/>
    <property type="match status" value="1"/>
</dbReference>
<dbReference type="InterPro" id="IPR016032">
    <property type="entry name" value="Sig_transdc_resp-reg_C-effctor"/>
</dbReference>
<dbReference type="SMART" id="SM00421">
    <property type="entry name" value="HTH_LUXR"/>
    <property type="match status" value="1"/>
</dbReference>
<evidence type="ECO:0000256" key="2">
    <source>
        <dbReference type="ARBA" id="ARBA00023125"/>
    </source>
</evidence>
<feature type="domain" description="HTH luxR-type" evidence="4">
    <location>
        <begin position="112"/>
        <end position="177"/>
    </location>
</feature>
<evidence type="ECO:0000313" key="5">
    <source>
        <dbReference type="EMBL" id="SEI72758.1"/>
    </source>
</evidence>
<dbReference type="InterPro" id="IPR000014">
    <property type="entry name" value="PAS"/>
</dbReference>
<evidence type="ECO:0000313" key="6">
    <source>
        <dbReference type="Proteomes" id="UP000199379"/>
    </source>
</evidence>
<reference evidence="5 6" key="1">
    <citation type="submission" date="2016-10" db="EMBL/GenBank/DDBJ databases">
        <authorList>
            <person name="de Groot N.N."/>
        </authorList>
    </citation>
    <scope>NUCLEOTIDE SEQUENCE [LARGE SCALE GENOMIC DNA]</scope>
    <source>
        <strain evidence="5 6">DSM 29340</strain>
    </source>
</reference>
<dbReference type="Gene3D" id="3.30.450.20">
    <property type="entry name" value="PAS domain"/>
    <property type="match status" value="1"/>
</dbReference>
<dbReference type="RefSeq" id="WP_092363083.1">
    <property type="nucleotide sequence ID" value="NZ_BMGV01000002.1"/>
</dbReference>
<dbReference type="CDD" id="cd06170">
    <property type="entry name" value="LuxR_C_like"/>
    <property type="match status" value="1"/>
</dbReference>
<dbReference type="PANTHER" id="PTHR44688">
    <property type="entry name" value="DNA-BINDING TRANSCRIPTIONAL ACTIVATOR DEVR_DOSR"/>
    <property type="match status" value="1"/>
</dbReference>
<gene>
    <name evidence="5" type="ORF">SAMN05444007_102215</name>
</gene>
<evidence type="ECO:0000256" key="3">
    <source>
        <dbReference type="ARBA" id="ARBA00023163"/>
    </source>
</evidence>
<dbReference type="PRINTS" id="PR00038">
    <property type="entry name" value="HTHLUXR"/>
</dbReference>
<dbReference type="InterPro" id="IPR035965">
    <property type="entry name" value="PAS-like_dom_sf"/>
</dbReference>
<dbReference type="SUPFAM" id="SSF55785">
    <property type="entry name" value="PYP-like sensor domain (PAS domain)"/>
    <property type="match status" value="1"/>
</dbReference>
<dbReference type="SUPFAM" id="SSF46894">
    <property type="entry name" value="C-terminal effector domain of the bipartite response regulators"/>
    <property type="match status" value="1"/>
</dbReference>
<organism evidence="5 6">
    <name type="scientific">Cribrihabitans marinus</name>
    <dbReference type="NCBI Taxonomy" id="1227549"/>
    <lineage>
        <taxon>Bacteria</taxon>
        <taxon>Pseudomonadati</taxon>
        <taxon>Pseudomonadota</taxon>
        <taxon>Alphaproteobacteria</taxon>
        <taxon>Rhodobacterales</taxon>
        <taxon>Paracoccaceae</taxon>
        <taxon>Cribrihabitans</taxon>
    </lineage>
</organism>
<evidence type="ECO:0000259" key="4">
    <source>
        <dbReference type="PROSITE" id="PS50043"/>
    </source>
</evidence>
<dbReference type="CDD" id="cd00130">
    <property type="entry name" value="PAS"/>
    <property type="match status" value="1"/>
</dbReference>
<dbReference type="Gene3D" id="1.10.10.10">
    <property type="entry name" value="Winged helix-like DNA-binding domain superfamily/Winged helix DNA-binding domain"/>
    <property type="match status" value="1"/>
</dbReference>
<dbReference type="AlphaFoldDB" id="A0A1H6SXX4"/>
<dbReference type="InterPro" id="IPR000792">
    <property type="entry name" value="Tscrpt_reg_LuxR_C"/>
</dbReference>
<dbReference type="Pfam" id="PF00196">
    <property type="entry name" value="GerE"/>
    <property type="match status" value="1"/>
</dbReference>
<keyword evidence="6" id="KW-1185">Reference proteome</keyword>
<dbReference type="PROSITE" id="PS50043">
    <property type="entry name" value="HTH_LUXR_2"/>
    <property type="match status" value="1"/>
</dbReference>
<dbReference type="Pfam" id="PF13426">
    <property type="entry name" value="PAS_9"/>
    <property type="match status" value="1"/>
</dbReference>
<dbReference type="Proteomes" id="UP000199379">
    <property type="component" value="Unassembled WGS sequence"/>
</dbReference>
<keyword evidence="1" id="KW-0805">Transcription regulation</keyword>
<keyword evidence="3" id="KW-0804">Transcription</keyword>
<name>A0A1H6SXX4_9RHOB</name>
<sequence length="178" mass="20816">MSDPAFHYAPIGLVELENRIIRRCNLQFARMFGGNEDEYRDMPLLRLYPSQAEYERIGARWLEEMRETGHYSDERIMRRRDGDLFWCRARGRSLTPDDPFRHGIWSFSDISEDRPMVELTPRERDVAILSCRGLSAKEIGAQLDLSYRTIEAHRARLLEKFGARKLPELVAKLSGMPL</sequence>
<proteinExistence type="predicted"/>